<dbReference type="AlphaFoldDB" id="A0A915JZX4"/>
<dbReference type="WBParaSite" id="nRc.2.0.1.t32071-RA">
    <property type="protein sequence ID" value="nRc.2.0.1.t32071-RA"/>
    <property type="gene ID" value="nRc.2.0.1.g32071"/>
</dbReference>
<accession>A0A915JZX4</accession>
<proteinExistence type="predicted"/>
<keyword evidence="1" id="KW-1185">Reference proteome</keyword>
<organism evidence="1 2">
    <name type="scientific">Romanomermis culicivorax</name>
    <name type="common">Nematode worm</name>
    <dbReference type="NCBI Taxonomy" id="13658"/>
    <lineage>
        <taxon>Eukaryota</taxon>
        <taxon>Metazoa</taxon>
        <taxon>Ecdysozoa</taxon>
        <taxon>Nematoda</taxon>
        <taxon>Enoplea</taxon>
        <taxon>Dorylaimia</taxon>
        <taxon>Mermithida</taxon>
        <taxon>Mermithoidea</taxon>
        <taxon>Mermithidae</taxon>
        <taxon>Romanomermis</taxon>
    </lineage>
</organism>
<protein>
    <submittedName>
        <fullName evidence="2">Uncharacterized protein</fullName>
    </submittedName>
</protein>
<evidence type="ECO:0000313" key="1">
    <source>
        <dbReference type="Proteomes" id="UP000887565"/>
    </source>
</evidence>
<name>A0A915JZX4_ROMCU</name>
<evidence type="ECO:0000313" key="2">
    <source>
        <dbReference type="WBParaSite" id="nRc.2.0.1.t32071-RA"/>
    </source>
</evidence>
<sequence>MEGPRADVKIKIFDRDLDPKNLFQFWIRPNSPSRHPNSSATRLATDIAATRRGCVSLMKPAPESQILVNKVKRMLMKMPILKPNVYNNSVTKI</sequence>
<dbReference type="Proteomes" id="UP000887565">
    <property type="component" value="Unplaced"/>
</dbReference>
<reference evidence="2" key="1">
    <citation type="submission" date="2022-11" db="UniProtKB">
        <authorList>
            <consortium name="WormBaseParasite"/>
        </authorList>
    </citation>
    <scope>IDENTIFICATION</scope>
</reference>